<organism evidence="4 5">
    <name type="scientific">Roseomonas nitratireducens</name>
    <dbReference type="NCBI Taxonomy" id="2820810"/>
    <lineage>
        <taxon>Bacteria</taxon>
        <taxon>Pseudomonadati</taxon>
        <taxon>Pseudomonadota</taxon>
        <taxon>Alphaproteobacteria</taxon>
        <taxon>Acetobacterales</taxon>
        <taxon>Roseomonadaceae</taxon>
        <taxon>Roseomonas</taxon>
    </lineage>
</organism>
<evidence type="ECO:0000259" key="3">
    <source>
        <dbReference type="Pfam" id="PF23639"/>
    </source>
</evidence>
<gene>
    <name evidence="4" type="ORF">J5Y09_04140</name>
</gene>
<feature type="region of interest" description="Disordered" evidence="1">
    <location>
        <begin position="72"/>
        <end position="91"/>
    </location>
</feature>
<accession>A0ABS4AQI2</accession>
<evidence type="ECO:0000313" key="5">
    <source>
        <dbReference type="Proteomes" id="UP000680815"/>
    </source>
</evidence>
<evidence type="ECO:0000259" key="2">
    <source>
        <dbReference type="Pfam" id="PF13362"/>
    </source>
</evidence>
<dbReference type="RefSeq" id="WP_209350467.1">
    <property type="nucleotide sequence ID" value="NZ_JAGIYZ010000002.1"/>
</dbReference>
<comment type="caution">
    <text evidence="4">The sequence shown here is derived from an EMBL/GenBank/DDBJ whole genome shotgun (WGS) entry which is preliminary data.</text>
</comment>
<proteinExistence type="predicted"/>
<dbReference type="Pfam" id="PF23639">
    <property type="entry name" value="DUF7146"/>
    <property type="match status" value="1"/>
</dbReference>
<dbReference type="InterPro" id="IPR006171">
    <property type="entry name" value="TOPRIM_dom"/>
</dbReference>
<feature type="domain" description="DUF7146" evidence="3">
    <location>
        <begin position="151"/>
        <end position="240"/>
    </location>
</feature>
<protein>
    <submittedName>
        <fullName evidence="4">Toprim domain-containing protein</fullName>
    </submittedName>
</protein>
<evidence type="ECO:0000313" key="4">
    <source>
        <dbReference type="EMBL" id="MBP0463091.1"/>
    </source>
</evidence>
<dbReference type="InterPro" id="IPR055570">
    <property type="entry name" value="DUF7146"/>
</dbReference>
<keyword evidence="5" id="KW-1185">Reference proteome</keyword>
<dbReference type="Proteomes" id="UP000680815">
    <property type="component" value="Unassembled WGS sequence"/>
</dbReference>
<evidence type="ECO:0000256" key="1">
    <source>
        <dbReference type="SAM" id="MobiDB-lite"/>
    </source>
</evidence>
<name>A0ABS4AQI2_9PROT</name>
<feature type="region of interest" description="Disordered" evidence="1">
    <location>
        <begin position="131"/>
        <end position="153"/>
    </location>
</feature>
<sequence length="344" mass="36122">MARASRPASERQIETLQRIAARVSFDEIAARLADRIEDLAHLLTGGESSTLHGDRRRFRGKGSLVVTVAGPQRGTWFDHDPPASGRPVSANGAAGGDALDLVAHLRGCDRADAAAWARGWLGLSDGGEVRALPPRPVAPPERPRAASGTGDHARRTWREAVPATGTLVETYLASRGLTLPADAPIRFHPACPRGAERLPAMVALMTDPATGEPCGLHRTLLRADGRGKADGTAKMMLGNAGVIRLVPDEDVTAGLGIAEGIETALSVMQGFGWRPVWAATSAGGIRAFPVLPGVECLTVFADPEEAGMSAGEACADRWQAAGREARICHPPAGDFNDLVREVAA</sequence>
<reference evidence="4 5" key="1">
    <citation type="submission" date="2021-03" db="EMBL/GenBank/DDBJ databases">
        <authorList>
            <person name="So Y."/>
        </authorList>
    </citation>
    <scope>NUCLEOTIDE SEQUENCE [LARGE SCALE GENOMIC DNA]</scope>
    <source>
        <strain evidence="4 5">PWR1</strain>
    </source>
</reference>
<feature type="domain" description="Toprim" evidence="2">
    <location>
        <begin position="255"/>
        <end position="341"/>
    </location>
</feature>
<dbReference type="Pfam" id="PF13362">
    <property type="entry name" value="Toprim_3"/>
    <property type="match status" value="1"/>
</dbReference>
<dbReference type="EMBL" id="JAGIYZ010000002">
    <property type="protein sequence ID" value="MBP0463091.1"/>
    <property type="molecule type" value="Genomic_DNA"/>
</dbReference>